<keyword evidence="1" id="KW-0812">Transmembrane</keyword>
<proteinExistence type="predicted"/>
<reference evidence="2" key="2">
    <citation type="submission" date="2023-04" db="EMBL/GenBank/DDBJ databases">
        <authorList>
            <person name="Beletskiy A.V."/>
            <person name="Mardanov A.V."/>
            <person name="Ravin N.V."/>
        </authorList>
    </citation>
    <scope>NUCLEOTIDE SEQUENCE</scope>
    <source>
        <strain evidence="2">GKL-01</strain>
    </source>
</reference>
<evidence type="ECO:0000256" key="1">
    <source>
        <dbReference type="SAM" id="Phobius"/>
    </source>
</evidence>
<accession>A0AA95H783</accession>
<name>A0AA95H783_9GAMM</name>
<keyword evidence="1" id="KW-1133">Transmembrane helix</keyword>
<organism evidence="2">
    <name type="scientific">Candidatus Thiocaldithrix dubininis</name>
    <dbReference type="NCBI Taxonomy" id="3080823"/>
    <lineage>
        <taxon>Bacteria</taxon>
        <taxon>Pseudomonadati</taxon>
        <taxon>Pseudomonadota</taxon>
        <taxon>Gammaproteobacteria</taxon>
        <taxon>Thiotrichales</taxon>
        <taxon>Thiotrichaceae</taxon>
        <taxon>Candidatus Thiocaldithrix</taxon>
    </lineage>
</organism>
<feature type="transmembrane region" description="Helical" evidence="1">
    <location>
        <begin position="87"/>
        <end position="106"/>
    </location>
</feature>
<dbReference type="AlphaFoldDB" id="A0AA95H783"/>
<gene>
    <name evidence="2" type="ORF">QJT80_13255</name>
</gene>
<dbReference type="InterPro" id="IPR024399">
    <property type="entry name" value="DUF2628"/>
</dbReference>
<keyword evidence="1" id="KW-0472">Membrane</keyword>
<dbReference type="KEGG" id="tdu:QJT80_13255"/>
<dbReference type="EMBL" id="CP124755">
    <property type="protein sequence ID" value="WGZ90443.1"/>
    <property type="molecule type" value="Genomic_DNA"/>
</dbReference>
<sequence length="145" mass="16500">MTEQNPYQPPQAVLADPQQVPVVDIESLPVSDSWKKRFRWIQAAGGSSLKNAKNVPKEQRLTFGLLNFLAFLFGPLYYLAKGMWKRALMYSLIIYSLLIVLAYILIVSGYEQYANAPGYGAAAFFAMRANLDYYKKMVLNDNGWF</sequence>
<protein>
    <submittedName>
        <fullName evidence="2">DUF2628 domain-containing protein</fullName>
    </submittedName>
</protein>
<dbReference type="Proteomes" id="UP001300672">
    <property type="component" value="Chromosome"/>
</dbReference>
<reference evidence="2" key="1">
    <citation type="journal article" date="2023" name="Int. J. Mol. Sci.">
        <title>Metagenomics Revealed a New Genus 'Candidatus Thiocaldithrix dubininis' gen. nov., sp. nov. and a New Species 'Candidatus Thiothrix putei' sp. nov. in the Family Thiotrichaceae, Some Members of Which Have Traits of Both Na+- and H+-Motive Energetics.</title>
        <authorList>
            <person name="Ravin N.V."/>
            <person name="Muntyan M.S."/>
            <person name="Smolyakov D.D."/>
            <person name="Rudenko T.S."/>
            <person name="Beletsky A.V."/>
            <person name="Mardanov A.V."/>
            <person name="Grabovich M.Y."/>
        </authorList>
    </citation>
    <scope>NUCLEOTIDE SEQUENCE</scope>
    <source>
        <strain evidence="2">GKL-01</strain>
    </source>
</reference>
<feature type="transmembrane region" description="Helical" evidence="1">
    <location>
        <begin position="61"/>
        <end position="80"/>
    </location>
</feature>
<evidence type="ECO:0000313" key="2">
    <source>
        <dbReference type="EMBL" id="WGZ90443.1"/>
    </source>
</evidence>
<dbReference type="Pfam" id="PF10947">
    <property type="entry name" value="DUF2628"/>
    <property type="match status" value="1"/>
</dbReference>